<dbReference type="InterPro" id="IPR003618">
    <property type="entry name" value="TFIIS_cen_dom"/>
</dbReference>
<feature type="compositionally biased region" description="Polar residues" evidence="2">
    <location>
        <begin position="1371"/>
        <end position="1382"/>
    </location>
</feature>
<dbReference type="InterPro" id="IPR036575">
    <property type="entry name" value="TFIIS_cen_dom_sf"/>
</dbReference>
<feature type="domain" description="TFIIS central" evidence="5">
    <location>
        <begin position="620"/>
        <end position="736"/>
    </location>
</feature>
<proteinExistence type="predicted"/>
<keyword evidence="3" id="KW-1133">Transmembrane helix</keyword>
<feature type="compositionally biased region" description="Polar residues" evidence="2">
    <location>
        <begin position="300"/>
        <end position="337"/>
    </location>
</feature>
<protein>
    <submittedName>
        <fullName evidence="6">Uncharacterized protein</fullName>
    </submittedName>
</protein>
<dbReference type="SUPFAM" id="SSF57850">
    <property type="entry name" value="RING/U-box"/>
    <property type="match status" value="1"/>
</dbReference>
<dbReference type="GO" id="GO:0008270">
    <property type="term" value="F:zinc ion binding"/>
    <property type="evidence" value="ECO:0007669"/>
    <property type="project" value="UniProtKB-KW"/>
</dbReference>
<feature type="compositionally biased region" description="Polar residues" evidence="2">
    <location>
        <begin position="484"/>
        <end position="516"/>
    </location>
</feature>
<dbReference type="Proteomes" id="UP001189624">
    <property type="component" value="Chromosome 9"/>
</dbReference>
<dbReference type="EMBL" id="OY731406">
    <property type="protein sequence ID" value="CAJ1973767.1"/>
    <property type="molecule type" value="Genomic_DNA"/>
</dbReference>
<dbReference type="Pfam" id="PF07500">
    <property type="entry name" value="TFIIS_M"/>
    <property type="match status" value="1"/>
</dbReference>
<keyword evidence="3" id="KW-0472">Membrane</keyword>
<feature type="domain" description="RING-type" evidence="4">
    <location>
        <begin position="150"/>
        <end position="191"/>
    </location>
</feature>
<feature type="compositionally biased region" description="Polar residues" evidence="2">
    <location>
        <begin position="411"/>
        <end position="444"/>
    </location>
</feature>
<dbReference type="InterPro" id="IPR012921">
    <property type="entry name" value="SPOC_C"/>
</dbReference>
<evidence type="ECO:0000259" key="4">
    <source>
        <dbReference type="PROSITE" id="PS50089"/>
    </source>
</evidence>
<dbReference type="SUPFAM" id="SSF46942">
    <property type="entry name" value="Elongation factor TFIIS domain 2"/>
    <property type="match status" value="1"/>
</dbReference>
<feature type="transmembrane region" description="Helical" evidence="3">
    <location>
        <begin position="23"/>
        <end position="43"/>
    </location>
</feature>
<dbReference type="InterPro" id="IPR013083">
    <property type="entry name" value="Znf_RING/FYVE/PHD"/>
</dbReference>
<dbReference type="PANTHER" id="PTHR11477:SF20">
    <property type="entry name" value="SPOC DOMAIN _ TRANSCRIPTION ELONGATION FACTOR S-II PROTEIN"/>
    <property type="match status" value="1"/>
</dbReference>
<dbReference type="PROSITE" id="PS51321">
    <property type="entry name" value="TFIIS_CENTRAL"/>
    <property type="match status" value="1"/>
</dbReference>
<feature type="region of interest" description="Disordered" evidence="2">
    <location>
        <begin position="1164"/>
        <end position="1224"/>
    </location>
</feature>
<keyword evidence="7" id="KW-1185">Reference proteome</keyword>
<dbReference type="Gramene" id="rna-AYBTSS11_LOCUS25833">
    <property type="protein sequence ID" value="CAJ1973767.1"/>
    <property type="gene ID" value="gene-AYBTSS11_LOCUS25833"/>
</dbReference>
<organism evidence="6 7">
    <name type="scientific">Sphenostylis stenocarpa</name>
    <dbReference type="NCBI Taxonomy" id="92480"/>
    <lineage>
        <taxon>Eukaryota</taxon>
        <taxon>Viridiplantae</taxon>
        <taxon>Streptophyta</taxon>
        <taxon>Embryophyta</taxon>
        <taxon>Tracheophyta</taxon>
        <taxon>Spermatophyta</taxon>
        <taxon>Magnoliopsida</taxon>
        <taxon>eudicotyledons</taxon>
        <taxon>Gunneridae</taxon>
        <taxon>Pentapetalae</taxon>
        <taxon>rosids</taxon>
        <taxon>fabids</taxon>
        <taxon>Fabales</taxon>
        <taxon>Fabaceae</taxon>
        <taxon>Papilionoideae</taxon>
        <taxon>50 kb inversion clade</taxon>
        <taxon>NPAAA clade</taxon>
        <taxon>indigoferoid/millettioid clade</taxon>
        <taxon>Phaseoleae</taxon>
        <taxon>Sphenostylis</taxon>
    </lineage>
</organism>
<evidence type="ECO:0000313" key="6">
    <source>
        <dbReference type="EMBL" id="CAJ1973767.1"/>
    </source>
</evidence>
<evidence type="ECO:0000313" key="7">
    <source>
        <dbReference type="Proteomes" id="UP001189624"/>
    </source>
</evidence>
<feature type="region of interest" description="Disordered" evidence="2">
    <location>
        <begin position="839"/>
        <end position="958"/>
    </location>
</feature>
<keyword evidence="3" id="KW-0812">Transmembrane</keyword>
<dbReference type="GO" id="GO:0005634">
    <property type="term" value="C:nucleus"/>
    <property type="evidence" value="ECO:0007669"/>
    <property type="project" value="TreeGrafter"/>
</dbReference>
<feature type="region of interest" description="Disordered" evidence="2">
    <location>
        <begin position="760"/>
        <end position="827"/>
    </location>
</feature>
<keyword evidence="1" id="KW-0479">Metal-binding</keyword>
<dbReference type="CDD" id="cd21538">
    <property type="entry name" value="SPOC_TFIIS"/>
    <property type="match status" value="1"/>
</dbReference>
<feature type="compositionally biased region" description="Low complexity" evidence="2">
    <location>
        <begin position="471"/>
        <end position="483"/>
    </location>
</feature>
<feature type="compositionally biased region" description="Basic and acidic residues" evidence="2">
    <location>
        <begin position="936"/>
        <end position="951"/>
    </location>
</feature>
<evidence type="ECO:0000256" key="1">
    <source>
        <dbReference type="PROSITE-ProRule" id="PRU00175"/>
    </source>
</evidence>
<name>A0AA86SVW0_9FABA</name>
<feature type="region of interest" description="Disordered" evidence="2">
    <location>
        <begin position="282"/>
        <end position="451"/>
    </location>
</feature>
<dbReference type="PANTHER" id="PTHR11477">
    <property type="entry name" value="TRANSCRIPTION FACTOR S-II ZINC FINGER DOMAIN-CONTAINING PROTEIN"/>
    <property type="match status" value="1"/>
</dbReference>
<feature type="region of interest" description="Disordered" evidence="2">
    <location>
        <begin position="1332"/>
        <end position="1382"/>
    </location>
</feature>
<accession>A0AA86SVW0</accession>
<feature type="compositionally biased region" description="Low complexity" evidence="2">
    <location>
        <begin position="338"/>
        <end position="347"/>
    </location>
</feature>
<feature type="compositionally biased region" description="Polar residues" evidence="2">
    <location>
        <begin position="1332"/>
        <end position="1356"/>
    </location>
</feature>
<dbReference type="Pfam" id="PF07744">
    <property type="entry name" value="SPOC"/>
    <property type="match status" value="1"/>
</dbReference>
<evidence type="ECO:0000256" key="3">
    <source>
        <dbReference type="SAM" id="Phobius"/>
    </source>
</evidence>
<keyword evidence="1" id="KW-0862">Zinc</keyword>
<gene>
    <name evidence="6" type="ORF">AYBTSS11_LOCUS25833</name>
</gene>
<dbReference type="GO" id="GO:0006351">
    <property type="term" value="P:DNA-templated transcription"/>
    <property type="evidence" value="ECO:0007669"/>
    <property type="project" value="InterPro"/>
</dbReference>
<keyword evidence="1" id="KW-0863">Zinc-finger</keyword>
<dbReference type="SMART" id="SM00184">
    <property type="entry name" value="RING"/>
    <property type="match status" value="1"/>
</dbReference>
<evidence type="ECO:0000256" key="2">
    <source>
        <dbReference type="SAM" id="MobiDB-lite"/>
    </source>
</evidence>
<evidence type="ECO:0000259" key="5">
    <source>
        <dbReference type="PROSITE" id="PS51321"/>
    </source>
</evidence>
<reference evidence="6" key="1">
    <citation type="submission" date="2023-10" db="EMBL/GenBank/DDBJ databases">
        <authorList>
            <person name="Domelevo Entfellner J.-B."/>
        </authorList>
    </citation>
    <scope>NUCLEOTIDE SEQUENCE</scope>
</reference>
<dbReference type="InterPro" id="IPR001841">
    <property type="entry name" value="Znf_RING"/>
</dbReference>
<feature type="region of interest" description="Disordered" evidence="2">
    <location>
        <begin position="618"/>
        <end position="639"/>
    </location>
</feature>
<dbReference type="PROSITE" id="PS50089">
    <property type="entry name" value="ZF_RING_2"/>
    <property type="match status" value="1"/>
</dbReference>
<dbReference type="Gene3D" id="3.30.40.10">
    <property type="entry name" value="Zinc/RING finger domain, C3HC4 (zinc finger)"/>
    <property type="match status" value="1"/>
</dbReference>
<feature type="region of interest" description="Disordered" evidence="2">
    <location>
        <begin position="464"/>
        <end position="516"/>
    </location>
</feature>
<feature type="compositionally biased region" description="Polar residues" evidence="2">
    <location>
        <begin position="377"/>
        <end position="404"/>
    </location>
</feature>
<sequence>MCQIVASIVVLSLSKHEHPHAPLFAWVIGYASGCVSTLPLLYWRYYHNNYCLLEHNTSGTLLSDSVTNGGEDVIEYSRSNQDSSWLMNAREDMSQTRGATSESINALPTYKFQVNKNKGKEENNLVVSECGAVAVGTEKERIIFGEDAVCCICLTNYEHDDELRELPCSHLFHKDCVDKWLKINALCPLCKSEICENVTEPIFEENANQQHGQNRVETPLIRITSIHFIATLLRQEPISSMQMAQLEPLMNKVDSSGRQMEMGILGPMPSDIVSQPMGTSNEHVGLLRSVPGEPMCQGMPLSSMQSGRVETQASNPGMHQILSPNRQSMQMGRLQNSTGPQQQQPTTTKRKAPMELSSSSSFNKRVAQIGNRPWLQQVPNPSNRGSLQVQSLSTASRTQHSAASSKRKTQFDSTSSKAGTPRSVNSKSQNTQIKQSSKVQTESSDSVRSKMRESLAAALALVSQQGKPQLPNNNTPTNNAANTEGNLENSSQCSGSTPTSINAPPEQRQNISQSVNSSFAEADSVGHVVREHMQSASFNEDFPENYKEYEAGSTDASNNESILTSMQVLNCDKQDYQSCYTLTTDDVPFSDSFFMKDDLLQGNGLSWVLSDMVDVGNQKESQNNIEQRSEPEETGGGCREEAPLPELLATKIEAELFKLFGGVNKKYKEKGRSLLFNLKDRNNPELRERVMFGQIPPEQLCSMNAEELASKELSQWRIAKAEELAQMVVLPDSDIDFRRLVKKTHKGEFQVEVEHEDNVSVEEVSGGKTSVARSQSAKKDVEGTSSKPDVNIDTEKGNLQKDDTFSITISSHDGTDPMQGLMTDDALKDPDFLPPIVSLDEFMESLSSEPPFENLPPESGKVTPTLDKDESGVGSKSKSKPSDLTPNGQAVVTPDESDKFQSTCVNPDAEKEKRANAESGAISSETGNSGSQGDMKSIDGRTKERSIDDVKPASSDTELKGNQFHAEGRFGNENRYLKDAVLTKGECLWEGMLQPNISTTQSVISFFKSGEKTAAKDWPGFLEIKGRVRLDAFEKFLQDLRLSRSRAIMVSHFLCKESDEQSTLREVADSYISDERVGFAEPVHGVELYFCPPHKKTVEMLSNILPKEQIEAVNSIDNGLIGIIVWRKTNLTSSISPTTASHHKHSSKRLYFSRRQQDINVNTNSTHKAVPSTGFKTTVNENDDEDDVPPGFGPSAARVEDDLPEFNFSGSSVPTPLAQKPKAPSNMVTLHSVNPVPPPPRPVEQMRELVYKYGQNKPSAPSVNWQDKFGGTIQPWNDDDDDIPEWQPQTSQNQLPPQQTMHNFHLRPHILNQSFPGSQQQPIMTPQYLQPPMNVTHSQRNFDSQWVPSPQGSSLQPRGGPPYGAPAQGATWSQNVSRSRGY</sequence>
<feature type="compositionally biased region" description="Basic and acidic residues" evidence="2">
    <location>
        <begin position="793"/>
        <end position="804"/>
    </location>
</feature>
<dbReference type="Pfam" id="PF13639">
    <property type="entry name" value="zf-RING_2"/>
    <property type="match status" value="1"/>
</dbReference>
<feature type="compositionally biased region" description="Polar residues" evidence="2">
    <location>
        <begin position="921"/>
        <end position="934"/>
    </location>
</feature>
<dbReference type="SMART" id="SM00510">
    <property type="entry name" value="TFS2M"/>
    <property type="match status" value="1"/>
</dbReference>
<dbReference type="Gene3D" id="1.10.472.30">
    <property type="entry name" value="Transcription elongation factor S-II, central domain"/>
    <property type="match status" value="1"/>
</dbReference>